<dbReference type="EMBL" id="JARQWQ010000122">
    <property type="protein sequence ID" value="KAK2549652.1"/>
    <property type="molecule type" value="Genomic_DNA"/>
</dbReference>
<keyword evidence="7" id="KW-0807">Transducer</keyword>
<name>A0AAD9PV04_ACRCE</name>
<dbReference type="InterPro" id="IPR050125">
    <property type="entry name" value="GPCR_opsins"/>
</dbReference>
<evidence type="ECO:0000256" key="1">
    <source>
        <dbReference type="ARBA" id="ARBA00004141"/>
    </source>
</evidence>
<dbReference type="Gene3D" id="1.20.1070.10">
    <property type="entry name" value="Rhodopsin 7-helix transmembrane proteins"/>
    <property type="match status" value="1"/>
</dbReference>
<keyword evidence="4" id="KW-0297">G-protein coupled receptor</keyword>
<evidence type="ECO:0000256" key="7">
    <source>
        <dbReference type="ARBA" id="ARBA00023224"/>
    </source>
</evidence>
<evidence type="ECO:0000256" key="8">
    <source>
        <dbReference type="SAM" id="Phobius"/>
    </source>
</evidence>
<sequence>MTYDLPPRSLTLVVIESTVCFALAVASLVGNTMLCLAVYRNPRLRSTTNLYIIALSVGDLICATLEMPLTFWTLVVGRWIFGDGVCQLHGFVDVFSTYCPPATMALTAFNRYIRIVKTGYYRKIFSPWRSKLWLFCVWFLLISYLLVARLIDWQRYDFVMGFAACSVMHYTENRKLIHYCLVVSLYFGVSFLVITLCYFQIIKAIRQHQLGVGPSLYRDRGAEGLQARVTVQEIKISKTITCVLTGFLLCWIPMWSLSLTNRFSPVPVPRAVPLFVSFFIFLSSSINPVIYAVTNRGFRREFRRMVFCARGEEAGIAHEHV</sequence>
<evidence type="ECO:0000256" key="3">
    <source>
        <dbReference type="ARBA" id="ARBA00022989"/>
    </source>
</evidence>
<evidence type="ECO:0000256" key="2">
    <source>
        <dbReference type="ARBA" id="ARBA00022692"/>
    </source>
</evidence>
<keyword evidence="2 8" id="KW-0812">Transmembrane</keyword>
<feature type="transmembrane region" description="Helical" evidence="8">
    <location>
        <begin position="274"/>
        <end position="294"/>
    </location>
</feature>
<keyword evidence="3 8" id="KW-1133">Transmembrane helix</keyword>
<feature type="transmembrane region" description="Helical" evidence="8">
    <location>
        <begin position="51"/>
        <end position="75"/>
    </location>
</feature>
<keyword evidence="11" id="KW-1185">Reference proteome</keyword>
<dbReference type="GO" id="GO:0016020">
    <property type="term" value="C:membrane"/>
    <property type="evidence" value="ECO:0007669"/>
    <property type="project" value="UniProtKB-SubCell"/>
</dbReference>
<dbReference type="InterPro" id="IPR017452">
    <property type="entry name" value="GPCR_Rhodpsn_7TM"/>
</dbReference>
<feature type="domain" description="G-protein coupled receptors family 1 profile" evidence="9">
    <location>
        <begin position="30"/>
        <end position="291"/>
    </location>
</feature>
<evidence type="ECO:0000256" key="6">
    <source>
        <dbReference type="ARBA" id="ARBA00023170"/>
    </source>
</evidence>
<evidence type="ECO:0000313" key="11">
    <source>
        <dbReference type="Proteomes" id="UP001249851"/>
    </source>
</evidence>
<keyword evidence="6 10" id="KW-0675">Receptor</keyword>
<evidence type="ECO:0000313" key="10">
    <source>
        <dbReference type="EMBL" id="KAK2549652.1"/>
    </source>
</evidence>
<feature type="transmembrane region" description="Helical" evidence="8">
    <location>
        <begin position="132"/>
        <end position="151"/>
    </location>
</feature>
<evidence type="ECO:0000259" key="9">
    <source>
        <dbReference type="PROSITE" id="PS50262"/>
    </source>
</evidence>
<gene>
    <name evidence="10" type="ORF">P5673_029769</name>
</gene>
<organism evidence="10 11">
    <name type="scientific">Acropora cervicornis</name>
    <name type="common">Staghorn coral</name>
    <dbReference type="NCBI Taxonomy" id="6130"/>
    <lineage>
        <taxon>Eukaryota</taxon>
        <taxon>Metazoa</taxon>
        <taxon>Cnidaria</taxon>
        <taxon>Anthozoa</taxon>
        <taxon>Hexacorallia</taxon>
        <taxon>Scleractinia</taxon>
        <taxon>Astrocoeniina</taxon>
        <taxon>Acroporidae</taxon>
        <taxon>Acropora</taxon>
    </lineage>
</organism>
<dbReference type="GO" id="GO:0004930">
    <property type="term" value="F:G protein-coupled receptor activity"/>
    <property type="evidence" value="ECO:0007669"/>
    <property type="project" value="UniProtKB-KW"/>
</dbReference>
<dbReference type="PRINTS" id="PR00237">
    <property type="entry name" value="GPCRRHODOPSN"/>
</dbReference>
<keyword evidence="5 8" id="KW-0472">Membrane</keyword>
<dbReference type="Pfam" id="PF00001">
    <property type="entry name" value="7tm_1"/>
    <property type="match status" value="1"/>
</dbReference>
<dbReference type="SUPFAM" id="SSF81321">
    <property type="entry name" value="Family A G protein-coupled receptor-like"/>
    <property type="match status" value="1"/>
</dbReference>
<dbReference type="CDD" id="cd00637">
    <property type="entry name" value="7tm_classA_rhodopsin-like"/>
    <property type="match status" value="1"/>
</dbReference>
<dbReference type="InterPro" id="IPR000276">
    <property type="entry name" value="GPCR_Rhodpsn"/>
</dbReference>
<dbReference type="Proteomes" id="UP001249851">
    <property type="component" value="Unassembled WGS sequence"/>
</dbReference>
<protein>
    <submittedName>
        <fullName evidence="10">Melatonin receptor type 1A</fullName>
    </submittedName>
</protein>
<accession>A0AAD9PV04</accession>
<feature type="transmembrane region" description="Helical" evidence="8">
    <location>
        <begin position="236"/>
        <end position="254"/>
    </location>
</feature>
<feature type="transmembrane region" description="Helical" evidence="8">
    <location>
        <begin position="176"/>
        <end position="199"/>
    </location>
</feature>
<evidence type="ECO:0000256" key="4">
    <source>
        <dbReference type="ARBA" id="ARBA00023040"/>
    </source>
</evidence>
<dbReference type="SMART" id="SM01381">
    <property type="entry name" value="7TM_GPCR_Srsx"/>
    <property type="match status" value="1"/>
</dbReference>
<reference evidence="10" key="1">
    <citation type="journal article" date="2023" name="G3 (Bethesda)">
        <title>Whole genome assembly and annotation of the endangered Caribbean coral Acropora cervicornis.</title>
        <authorList>
            <person name="Selwyn J.D."/>
            <person name="Vollmer S.V."/>
        </authorList>
    </citation>
    <scope>NUCLEOTIDE SEQUENCE</scope>
    <source>
        <strain evidence="10">K2</strain>
    </source>
</reference>
<comment type="subcellular location">
    <subcellularLocation>
        <location evidence="1">Membrane</location>
        <topology evidence="1">Multi-pass membrane protein</topology>
    </subcellularLocation>
</comment>
<proteinExistence type="predicted"/>
<feature type="transmembrane region" description="Helical" evidence="8">
    <location>
        <begin position="12"/>
        <end position="39"/>
    </location>
</feature>
<reference evidence="10" key="2">
    <citation type="journal article" date="2023" name="Science">
        <title>Genomic signatures of disease resistance in endangered staghorn corals.</title>
        <authorList>
            <person name="Vollmer S.V."/>
            <person name="Selwyn J.D."/>
            <person name="Despard B.A."/>
            <person name="Roesel C.L."/>
        </authorList>
    </citation>
    <scope>NUCLEOTIDE SEQUENCE</scope>
    <source>
        <strain evidence="10">K2</strain>
    </source>
</reference>
<feature type="transmembrane region" description="Helical" evidence="8">
    <location>
        <begin position="95"/>
        <end position="112"/>
    </location>
</feature>
<dbReference type="PANTHER" id="PTHR24240">
    <property type="entry name" value="OPSIN"/>
    <property type="match status" value="1"/>
</dbReference>
<dbReference type="AlphaFoldDB" id="A0AAD9PV04"/>
<dbReference type="PROSITE" id="PS50262">
    <property type="entry name" value="G_PROTEIN_RECEP_F1_2"/>
    <property type="match status" value="1"/>
</dbReference>
<comment type="caution">
    <text evidence="10">The sequence shown here is derived from an EMBL/GenBank/DDBJ whole genome shotgun (WGS) entry which is preliminary data.</text>
</comment>
<evidence type="ECO:0000256" key="5">
    <source>
        <dbReference type="ARBA" id="ARBA00023136"/>
    </source>
</evidence>